<reference evidence="2 3" key="1">
    <citation type="submission" date="2019-12" db="EMBL/GenBank/DDBJ databases">
        <title>Defluviitalea raffinosedens, isolated from a biogas fermenter, genome sequencing and characterization.</title>
        <authorList>
            <person name="Rettenmaier R."/>
            <person name="Schneider M."/>
            <person name="Neuhaus K."/>
            <person name="Liebl W."/>
            <person name="Zverlov V."/>
        </authorList>
    </citation>
    <scope>NUCLEOTIDE SEQUENCE [LARGE SCALE GENOMIC DNA]</scope>
    <source>
        <strain evidence="2 3">249c-K6</strain>
    </source>
</reference>
<gene>
    <name evidence="2" type="ORF">GND95_03815</name>
</gene>
<comment type="caution">
    <text evidence="2">The sequence shown here is derived from an EMBL/GenBank/DDBJ whole genome shotgun (WGS) entry which is preliminary data.</text>
</comment>
<evidence type="ECO:0000313" key="2">
    <source>
        <dbReference type="EMBL" id="KAE9636257.1"/>
    </source>
</evidence>
<sequence>MKQNTGIKIIYGLMGIFLVGVGVAFNASSMLGNDPIGIVYDGTRNVFNLSTEQLGMASNVVNIVLIILLWFTGKKYVNIGTFIYLIPYGFFVSIGTKLYSLLIISDTLAGRSLAGLLGCLSLYTGVAIFIAVDIGLDPFTGLVMTIRDKLSWDYKRTKICFDIFMMILGILLGGKLGIITLITAFTAGPVIQFISERVQMLLLR</sequence>
<feature type="transmembrane region" description="Helical" evidence="1">
    <location>
        <begin position="83"/>
        <end position="102"/>
    </location>
</feature>
<dbReference type="PANTHER" id="PTHR40078:SF1">
    <property type="entry name" value="INTEGRAL MEMBRANE PROTEIN"/>
    <property type="match status" value="1"/>
</dbReference>
<feature type="transmembrane region" description="Helical" evidence="1">
    <location>
        <begin position="122"/>
        <end position="143"/>
    </location>
</feature>
<dbReference type="OrthoDB" id="1902994at2"/>
<name>A0A7C8LDT1_9FIRM</name>
<dbReference type="RefSeq" id="WP_158739509.1">
    <property type="nucleotide sequence ID" value="NZ_WSLF01000002.1"/>
</dbReference>
<accession>A0A7C8LDT1</accession>
<evidence type="ECO:0000256" key="1">
    <source>
        <dbReference type="SAM" id="Phobius"/>
    </source>
</evidence>
<dbReference type="PANTHER" id="PTHR40078">
    <property type="entry name" value="INTEGRAL MEMBRANE PROTEIN-RELATED"/>
    <property type="match status" value="1"/>
</dbReference>
<feature type="transmembrane region" description="Helical" evidence="1">
    <location>
        <begin position="9"/>
        <end position="27"/>
    </location>
</feature>
<dbReference type="Proteomes" id="UP000483018">
    <property type="component" value="Unassembled WGS sequence"/>
</dbReference>
<keyword evidence="1" id="KW-1133">Transmembrane helix</keyword>
<dbReference type="EMBL" id="WSLF01000002">
    <property type="protein sequence ID" value="KAE9636257.1"/>
    <property type="molecule type" value="Genomic_DNA"/>
</dbReference>
<keyword evidence="1" id="KW-0472">Membrane</keyword>
<dbReference type="AlphaFoldDB" id="A0A7C8LDT1"/>
<evidence type="ECO:0000313" key="3">
    <source>
        <dbReference type="Proteomes" id="UP000483018"/>
    </source>
</evidence>
<feature type="transmembrane region" description="Helical" evidence="1">
    <location>
        <begin position="54"/>
        <end position="71"/>
    </location>
</feature>
<proteinExistence type="predicted"/>
<dbReference type="InterPro" id="IPR038750">
    <property type="entry name" value="YczE/YyaS-like"/>
</dbReference>
<evidence type="ECO:0008006" key="4">
    <source>
        <dbReference type="Google" id="ProtNLM"/>
    </source>
</evidence>
<organism evidence="2 3">
    <name type="scientific">Defluviitalea raffinosedens</name>
    <dbReference type="NCBI Taxonomy" id="1450156"/>
    <lineage>
        <taxon>Bacteria</taxon>
        <taxon>Bacillati</taxon>
        <taxon>Bacillota</taxon>
        <taxon>Clostridia</taxon>
        <taxon>Lachnospirales</taxon>
        <taxon>Defluviitaleaceae</taxon>
        <taxon>Defluviitalea</taxon>
    </lineage>
</organism>
<keyword evidence="1" id="KW-0812">Transmembrane</keyword>
<keyword evidence="3" id="KW-1185">Reference proteome</keyword>
<dbReference type="Pfam" id="PF19700">
    <property type="entry name" value="DUF6198"/>
    <property type="match status" value="1"/>
</dbReference>
<feature type="transmembrane region" description="Helical" evidence="1">
    <location>
        <begin position="163"/>
        <end position="194"/>
    </location>
</feature>
<protein>
    <recommendedName>
        <fullName evidence="4">YitT family protein</fullName>
    </recommendedName>
</protein>